<evidence type="ECO:0000259" key="2">
    <source>
        <dbReference type="Pfam" id="PF06863"/>
    </source>
</evidence>
<feature type="domain" description="DUF1214" evidence="1">
    <location>
        <begin position="269"/>
        <end position="378"/>
    </location>
</feature>
<dbReference type="SUPFAM" id="SSF160935">
    <property type="entry name" value="VPA0735-like"/>
    <property type="match status" value="1"/>
</dbReference>
<dbReference type="PANTHER" id="PTHR36509:SF3">
    <property type="entry name" value="SIGNAL PEPTIDE PROTEIN"/>
    <property type="match status" value="1"/>
</dbReference>
<evidence type="ECO:0000313" key="3">
    <source>
        <dbReference type="EMBL" id="MBN0048469.1"/>
    </source>
</evidence>
<evidence type="ECO:0000259" key="1">
    <source>
        <dbReference type="Pfam" id="PF06742"/>
    </source>
</evidence>
<feature type="domain" description="DUF1254" evidence="2">
    <location>
        <begin position="6"/>
        <end position="125"/>
    </location>
</feature>
<protein>
    <submittedName>
        <fullName evidence="3">DUF1254 domain-containing protein</fullName>
    </submittedName>
</protein>
<dbReference type="InterPro" id="IPR010621">
    <property type="entry name" value="DUF1214"/>
</dbReference>
<proteinExistence type="predicted"/>
<reference evidence="3 4" key="1">
    <citation type="submission" date="2021-02" db="EMBL/GenBank/DDBJ databases">
        <title>Whole genome sequencing of Streptomyces actuosus VRA1.</title>
        <authorList>
            <person name="Sen G."/>
            <person name="Sen A."/>
        </authorList>
    </citation>
    <scope>NUCLEOTIDE SEQUENCE [LARGE SCALE GENOMIC DNA]</scope>
    <source>
        <strain evidence="3 4">VRA1</strain>
    </source>
</reference>
<dbReference type="InterPro" id="IPR037050">
    <property type="entry name" value="DUF1254_sf"/>
</dbReference>
<comment type="caution">
    <text evidence="3">The sequence shown here is derived from an EMBL/GenBank/DDBJ whole genome shotgun (WGS) entry which is preliminary data.</text>
</comment>
<dbReference type="InterPro" id="IPR010679">
    <property type="entry name" value="DUF1254"/>
</dbReference>
<keyword evidence="4" id="KW-1185">Reference proteome</keyword>
<dbReference type="EMBL" id="JAFFZS010000040">
    <property type="protein sequence ID" value="MBN0048469.1"/>
    <property type="molecule type" value="Genomic_DNA"/>
</dbReference>
<dbReference type="PANTHER" id="PTHR36509">
    <property type="entry name" value="BLL3101 PROTEIN"/>
    <property type="match status" value="1"/>
</dbReference>
<dbReference type="Gene3D" id="2.60.40.1610">
    <property type="entry name" value="Domain of unknown function DUF1254"/>
    <property type="match status" value="1"/>
</dbReference>
<gene>
    <name evidence="3" type="ORF">JS756_31075</name>
</gene>
<sequence length="397" mass="43349">MLFGPDRVTPLYGAVVAINVDTLYASAVVEPTRRPVILTVPETSVSYSLLTATPFGDVFDSGIPAGKAGTYAITAPDWHGKLPRGTTRITVPYSQSYWIFRADKYAGDGQDMTAEAEEFRRNLHMATLSDYRTDSESGPTKILPEALFAIRYKVIADGLVGHVPISFLRQLQTAVHDPGTPPLTGEDRAVAARFDRLFGDGRNLSPEQRDQFARGAQDGHARILDNYLDHTGDTNWINFRNIGNWAPSAYLDRSSIAEFLQWGNGYPTAAYWHAFKDRSGAALDGAEHGYVLTFPAEALPEVSRFWSLTAYTPEAVTLIPNEADTYAVASYTPGLEWNKDGSLSIYLSRTRPQGVNPANWLPVGDGPFDIMLRAYGPQGAALDGSYVPPAVDVLPAG</sequence>
<dbReference type="Pfam" id="PF06742">
    <property type="entry name" value="DUF1214"/>
    <property type="match status" value="1"/>
</dbReference>
<evidence type="ECO:0000313" key="4">
    <source>
        <dbReference type="Proteomes" id="UP000788262"/>
    </source>
</evidence>
<dbReference type="Pfam" id="PF06863">
    <property type="entry name" value="DUF1254"/>
    <property type="match status" value="1"/>
</dbReference>
<organism evidence="3 4">
    <name type="scientific">Streptomyces actuosus</name>
    <dbReference type="NCBI Taxonomy" id="1885"/>
    <lineage>
        <taxon>Bacteria</taxon>
        <taxon>Bacillati</taxon>
        <taxon>Actinomycetota</taxon>
        <taxon>Actinomycetes</taxon>
        <taxon>Kitasatosporales</taxon>
        <taxon>Streptomycetaceae</taxon>
        <taxon>Streptomyces</taxon>
    </lineage>
</organism>
<dbReference type="InterPro" id="IPR037049">
    <property type="entry name" value="DUF1214_C_sf"/>
</dbReference>
<name>A0ABS2VZK8_STRAS</name>
<dbReference type="Gene3D" id="2.60.120.600">
    <property type="entry name" value="Domain of unknown function DUF1214, C-terminal domain"/>
    <property type="match status" value="1"/>
</dbReference>
<accession>A0ABS2VZK8</accession>
<dbReference type="Proteomes" id="UP000788262">
    <property type="component" value="Unassembled WGS sequence"/>
</dbReference>